<keyword evidence="2" id="KW-1185">Reference proteome</keyword>
<dbReference type="EMBL" id="BMDY01000014">
    <property type="protein sequence ID" value="GGB09981.1"/>
    <property type="molecule type" value="Genomic_DNA"/>
</dbReference>
<evidence type="ECO:0008006" key="3">
    <source>
        <dbReference type="Google" id="ProtNLM"/>
    </source>
</evidence>
<evidence type="ECO:0000313" key="1">
    <source>
        <dbReference type="EMBL" id="GGB09981.1"/>
    </source>
</evidence>
<organism evidence="1 2">
    <name type="scientific">Agarivorans gilvus</name>
    <dbReference type="NCBI Taxonomy" id="680279"/>
    <lineage>
        <taxon>Bacteria</taxon>
        <taxon>Pseudomonadati</taxon>
        <taxon>Pseudomonadota</taxon>
        <taxon>Gammaproteobacteria</taxon>
        <taxon>Alteromonadales</taxon>
        <taxon>Alteromonadaceae</taxon>
        <taxon>Agarivorans</taxon>
    </lineage>
</organism>
<evidence type="ECO:0000313" key="2">
    <source>
        <dbReference type="Proteomes" id="UP000651977"/>
    </source>
</evidence>
<gene>
    <name evidence="1" type="ORF">GCM10007414_24180</name>
</gene>
<sequence>MLTLALLFMNEYLKLLVTLPCLWLSFSSPLAAQVEQFEYDDFIISDCPSNAPTLSISEPHTLALLTQQSQTLINTVNGSLVVAAIPYLSIDEKQQSYRKFSLNQKSVKFSHNNSTPEMFMYGWQNQAFEWFNSYRSNQNPLSPSPFLALARYQNQTLAFASASLTKQQQLPTLLNDNFIQQREPLIVFIRLDSVLSEQSKQHLEAAHLQHKQHGDVLIASRGIAICDSGSLSHNQQQRLVWIKTAPN</sequence>
<reference evidence="2" key="1">
    <citation type="journal article" date="2019" name="Int. J. Syst. Evol. Microbiol.">
        <title>The Global Catalogue of Microorganisms (GCM) 10K type strain sequencing project: providing services to taxonomists for standard genome sequencing and annotation.</title>
        <authorList>
            <consortium name="The Broad Institute Genomics Platform"/>
            <consortium name="The Broad Institute Genome Sequencing Center for Infectious Disease"/>
            <person name="Wu L."/>
            <person name="Ma J."/>
        </authorList>
    </citation>
    <scope>NUCLEOTIDE SEQUENCE [LARGE SCALE GENOMIC DNA]</scope>
    <source>
        <strain evidence="2">CGMCC 1.10131</strain>
    </source>
</reference>
<protein>
    <recommendedName>
        <fullName evidence="3">Phosphodiester glycosidase domain-containing protein</fullName>
    </recommendedName>
</protein>
<dbReference type="Proteomes" id="UP000651977">
    <property type="component" value="Unassembled WGS sequence"/>
</dbReference>
<name>A0ABQ1I411_9ALTE</name>
<comment type="caution">
    <text evidence="1">The sequence shown here is derived from an EMBL/GenBank/DDBJ whole genome shotgun (WGS) entry which is preliminary data.</text>
</comment>
<proteinExistence type="predicted"/>
<accession>A0ABQ1I411</accession>